<dbReference type="EMBL" id="JBFXLQ010000008">
    <property type="protein sequence ID" value="KAL2869794.1"/>
    <property type="molecule type" value="Genomic_DNA"/>
</dbReference>
<sequence length="822" mass="91480">MSRNNSQTVNYPDPRYDKQRFGPKLDLDALPDPPDDYNPLGYSRLFSYTTTRRPNKNDGLRWTEFYFWGIKVDWGRGPTLASIERAMRKLMWYTAPHHQPGDWDEMNAMEGDAGPRTVDYTKIPWTTRSQTTLQQQGLMFAPVSRYYPDLPGPSFSLPATFRRPPDAPAHWTDEMVYQSQQIVRRAANSGSNAPGASRKRRHRAQGKPPLTEDPKIENFQTEDSETEDDVAVPKFFSPPEPDLGPGARQAVQDAVERAIMNIAYSGLDRHPDAASRLPPRDKTATTEEEILRSAVCSTSANSHVRLRTDGRGQLHIDRSGIPWVLKGRGPVYTDDSSVVDCMITVGKMLDAGSTNADRSDPQWDTKLSRLQRAFIELSDANWDLCTFETGAQMKGGFVQILRQAIYQFGDQTPSAVPLLWKAVARHLGQVAFKFEQTRNPCKCTITPQASEAKTLCYMAPDFYPSDSTGVTMQALFERTFQARQGWPCQNCGDGENVLEKSFHTLPLRLAVTLDPRVSIIDHTDDITFLYRPVGYVEQRTVGVYRWIGGIYQDRGAYRVFWNDTRRGEVNDGRVCEYDSTLHGLIVSEEPNGEGFDEQPKHRVPPRWWDSKPVPLLFYERVLNPSSDVLKVALSTIEEMGVDQRLGVPTFISHRPWAKTEDMRRAKSGYPWQPVEVGKPQDAQYFQIASTPYTSADNNGRGVGGRNDMPSWNNNGPTLPSLRSTNLLAYGAPEDFRATSRVPSFSAASGATGPSRAGSGSTARGTEGGAGLSSGILGMGLNSPAARHEYLAQAPTHPPQNPATGSGANPDIEMLDTPPTAEH</sequence>
<protein>
    <submittedName>
        <fullName evidence="2">Uncharacterized protein</fullName>
    </submittedName>
</protein>
<dbReference type="GeneID" id="98142407"/>
<feature type="region of interest" description="Disordered" evidence="1">
    <location>
        <begin position="740"/>
        <end position="779"/>
    </location>
</feature>
<feature type="compositionally biased region" description="Acidic residues" evidence="1">
    <location>
        <begin position="220"/>
        <end position="230"/>
    </location>
</feature>
<feature type="region of interest" description="Disordered" evidence="1">
    <location>
        <begin position="793"/>
        <end position="822"/>
    </location>
</feature>
<feature type="compositionally biased region" description="Polar residues" evidence="1">
    <location>
        <begin position="1"/>
        <end position="10"/>
    </location>
</feature>
<reference evidence="2 3" key="1">
    <citation type="submission" date="2024-07" db="EMBL/GenBank/DDBJ databases">
        <title>Section-level genome sequencing and comparative genomics of Aspergillus sections Usti and Cavernicolus.</title>
        <authorList>
            <consortium name="Lawrence Berkeley National Laboratory"/>
            <person name="Nybo J.L."/>
            <person name="Vesth T.C."/>
            <person name="Theobald S."/>
            <person name="Frisvad J.C."/>
            <person name="Larsen T.O."/>
            <person name="Kjaerboelling I."/>
            <person name="Rothschild-Mancinelli K."/>
            <person name="Lyhne E.K."/>
            <person name="Kogle M.E."/>
            <person name="Barry K."/>
            <person name="Clum A."/>
            <person name="Na H."/>
            <person name="Ledsgaard L."/>
            <person name="Lin J."/>
            <person name="Lipzen A."/>
            <person name="Kuo A."/>
            <person name="Riley R."/>
            <person name="Mondo S."/>
            <person name="Labutti K."/>
            <person name="Haridas S."/>
            <person name="Pangalinan J."/>
            <person name="Salamov A.A."/>
            <person name="Simmons B.A."/>
            <person name="Magnuson J.K."/>
            <person name="Chen J."/>
            <person name="Drula E."/>
            <person name="Henrissat B."/>
            <person name="Wiebenga A."/>
            <person name="Lubbers R.J."/>
            <person name="Gomes A.C."/>
            <person name="Macurrencykelacurrency M.R."/>
            <person name="Stajich J."/>
            <person name="Grigoriev I.V."/>
            <person name="Mortensen U.H."/>
            <person name="De Vries R.P."/>
            <person name="Baker S.E."/>
            <person name="Andersen M.R."/>
        </authorList>
    </citation>
    <scope>NUCLEOTIDE SEQUENCE [LARGE SCALE GENOMIC DNA]</scope>
    <source>
        <strain evidence="2 3">CBS 449.75</strain>
    </source>
</reference>
<keyword evidence="3" id="KW-1185">Reference proteome</keyword>
<proteinExistence type="predicted"/>
<gene>
    <name evidence="2" type="ORF">BJX67DRAFT_321244</name>
</gene>
<evidence type="ECO:0000313" key="2">
    <source>
        <dbReference type="EMBL" id="KAL2869794.1"/>
    </source>
</evidence>
<name>A0ABR4LZ42_9EURO</name>
<dbReference type="Proteomes" id="UP001610432">
    <property type="component" value="Unassembled WGS sequence"/>
</dbReference>
<evidence type="ECO:0000256" key="1">
    <source>
        <dbReference type="SAM" id="MobiDB-lite"/>
    </source>
</evidence>
<evidence type="ECO:0000313" key="3">
    <source>
        <dbReference type="Proteomes" id="UP001610432"/>
    </source>
</evidence>
<organism evidence="2 3">
    <name type="scientific">Aspergillus lucknowensis</name>
    <dbReference type="NCBI Taxonomy" id="176173"/>
    <lineage>
        <taxon>Eukaryota</taxon>
        <taxon>Fungi</taxon>
        <taxon>Dikarya</taxon>
        <taxon>Ascomycota</taxon>
        <taxon>Pezizomycotina</taxon>
        <taxon>Eurotiomycetes</taxon>
        <taxon>Eurotiomycetidae</taxon>
        <taxon>Eurotiales</taxon>
        <taxon>Aspergillaceae</taxon>
        <taxon>Aspergillus</taxon>
        <taxon>Aspergillus subgen. Nidulantes</taxon>
    </lineage>
</organism>
<feature type="region of interest" description="Disordered" evidence="1">
    <location>
        <begin position="1"/>
        <end position="33"/>
    </location>
</feature>
<dbReference type="RefSeq" id="XP_070888773.1">
    <property type="nucleotide sequence ID" value="XM_071027335.1"/>
</dbReference>
<feature type="compositionally biased region" description="Basic and acidic residues" evidence="1">
    <location>
        <begin position="14"/>
        <end position="27"/>
    </location>
</feature>
<feature type="region of interest" description="Disordered" evidence="1">
    <location>
        <begin position="186"/>
        <end position="247"/>
    </location>
</feature>
<comment type="caution">
    <text evidence="2">The sequence shown here is derived from an EMBL/GenBank/DDBJ whole genome shotgun (WGS) entry which is preliminary data.</text>
</comment>
<feature type="compositionally biased region" description="Polar residues" evidence="1">
    <location>
        <begin position="709"/>
        <end position="718"/>
    </location>
</feature>
<feature type="compositionally biased region" description="Low complexity" evidence="1">
    <location>
        <begin position="186"/>
        <end position="196"/>
    </location>
</feature>
<accession>A0ABR4LZ42</accession>
<feature type="region of interest" description="Disordered" evidence="1">
    <location>
        <begin position="691"/>
        <end position="718"/>
    </location>
</feature>